<dbReference type="GO" id="GO:0005525">
    <property type="term" value="F:GTP binding"/>
    <property type="evidence" value="ECO:0007669"/>
    <property type="project" value="UniProtKB-UniRule"/>
</dbReference>
<dbReference type="InterPro" id="IPR013785">
    <property type="entry name" value="Aldolase_TIM"/>
</dbReference>
<evidence type="ECO:0000256" key="2">
    <source>
        <dbReference type="ARBA" id="ARBA00022485"/>
    </source>
</evidence>
<dbReference type="Pfam" id="PF06463">
    <property type="entry name" value="Mob_synth_C"/>
    <property type="match status" value="1"/>
</dbReference>
<comment type="caution">
    <text evidence="14">The sequence shown here is derived from an EMBL/GenBank/DDBJ whole genome shotgun (WGS) entry which is preliminary data.</text>
</comment>
<dbReference type="Gene3D" id="3.20.20.70">
    <property type="entry name" value="Aldolase class I"/>
    <property type="match status" value="1"/>
</dbReference>
<dbReference type="UniPathway" id="UPA00344"/>
<feature type="binding site" evidence="12">
    <location>
        <position position="208"/>
    </location>
    <ligand>
        <name>S-adenosyl-L-methionine</name>
        <dbReference type="ChEBI" id="CHEBI:59789"/>
    </ligand>
</feature>
<dbReference type="GO" id="GO:0006777">
    <property type="term" value="P:Mo-molybdopterin cofactor biosynthetic process"/>
    <property type="evidence" value="ECO:0007669"/>
    <property type="project" value="UniProtKB-UniRule"/>
</dbReference>
<dbReference type="SFLD" id="SFLDG01383">
    <property type="entry name" value="cyclic_pyranopterin_phosphate"/>
    <property type="match status" value="1"/>
</dbReference>
<keyword evidence="5 12" id="KW-0547">Nucleotide-binding</keyword>
<dbReference type="NCBIfam" id="TIGR02666">
    <property type="entry name" value="moaA"/>
    <property type="match status" value="1"/>
</dbReference>
<organism evidence="14 15">
    <name type="scientific">Neorhodopirellula pilleata</name>
    <dbReference type="NCBI Taxonomy" id="2714738"/>
    <lineage>
        <taxon>Bacteria</taxon>
        <taxon>Pseudomonadati</taxon>
        <taxon>Planctomycetota</taxon>
        <taxon>Planctomycetia</taxon>
        <taxon>Pirellulales</taxon>
        <taxon>Pirellulaceae</taxon>
        <taxon>Neorhodopirellula</taxon>
    </lineage>
</organism>
<feature type="binding site" evidence="12">
    <location>
        <position position="138"/>
    </location>
    <ligand>
        <name>S-adenosyl-L-methionine</name>
        <dbReference type="ChEBI" id="CHEBI:59789"/>
    </ligand>
</feature>
<feature type="binding site" evidence="12">
    <location>
        <position position="289"/>
    </location>
    <ligand>
        <name>[4Fe-4S] cluster</name>
        <dbReference type="ChEBI" id="CHEBI:49883"/>
        <label>2</label>
        <note>4Fe-4S-substrate</note>
    </ligand>
</feature>
<dbReference type="PANTHER" id="PTHR22960:SF0">
    <property type="entry name" value="MOLYBDENUM COFACTOR BIOSYNTHESIS PROTEIN 1"/>
    <property type="match status" value="1"/>
</dbReference>
<dbReference type="SUPFAM" id="SSF102114">
    <property type="entry name" value="Radical SAM enzymes"/>
    <property type="match status" value="1"/>
</dbReference>
<comment type="similarity">
    <text evidence="12">Belongs to the radical SAM superfamily. MoaA family.</text>
</comment>
<protein>
    <recommendedName>
        <fullName evidence="1 12">GTP 3',8-cyclase</fullName>
        <ecNumber evidence="1 12">4.1.99.22</ecNumber>
    </recommendedName>
    <alternativeName>
        <fullName evidence="12">Molybdenum cofactor biosynthesis protein A</fullName>
    </alternativeName>
</protein>
<evidence type="ECO:0000256" key="6">
    <source>
        <dbReference type="ARBA" id="ARBA00023004"/>
    </source>
</evidence>
<dbReference type="Proteomes" id="UP000316213">
    <property type="component" value="Unassembled WGS sequence"/>
</dbReference>
<name>A0A5C6ATG8_9BACT</name>
<dbReference type="CDD" id="cd21117">
    <property type="entry name" value="Twitch_MoaA"/>
    <property type="match status" value="1"/>
</dbReference>
<keyword evidence="6 12" id="KW-0408">Iron</keyword>
<feature type="binding site" evidence="12">
    <location>
        <position position="272"/>
    </location>
    <ligand>
        <name>[4Fe-4S] cluster</name>
        <dbReference type="ChEBI" id="CHEBI:49883"/>
        <label>2</label>
        <note>4Fe-4S-substrate</note>
    </ligand>
</feature>
<keyword evidence="7 12" id="KW-0411">Iron-sulfur</keyword>
<feature type="binding site" evidence="12">
    <location>
        <position position="33"/>
    </location>
    <ligand>
        <name>GTP</name>
        <dbReference type="ChEBI" id="CHEBI:37565"/>
    </ligand>
</feature>
<comment type="subunit">
    <text evidence="12">Monomer and homodimer.</text>
</comment>
<evidence type="ECO:0000259" key="13">
    <source>
        <dbReference type="PROSITE" id="PS51918"/>
    </source>
</evidence>
<dbReference type="SFLD" id="SFLDG01386">
    <property type="entry name" value="main_SPASM_domain-containing"/>
    <property type="match status" value="1"/>
</dbReference>
<dbReference type="GO" id="GO:0046872">
    <property type="term" value="F:metal ion binding"/>
    <property type="evidence" value="ECO:0007669"/>
    <property type="project" value="UniProtKB-KW"/>
</dbReference>
<evidence type="ECO:0000256" key="10">
    <source>
        <dbReference type="ARBA" id="ARBA00023239"/>
    </source>
</evidence>
<feature type="binding site" evidence="12">
    <location>
        <position position="83"/>
    </location>
    <ligand>
        <name>GTP</name>
        <dbReference type="ChEBI" id="CHEBI:37565"/>
    </ligand>
</feature>
<dbReference type="CDD" id="cd01335">
    <property type="entry name" value="Radical_SAM"/>
    <property type="match status" value="1"/>
</dbReference>
<dbReference type="PROSITE" id="PS51918">
    <property type="entry name" value="RADICAL_SAM"/>
    <property type="match status" value="1"/>
</dbReference>
<feature type="binding site" evidence="12">
    <location>
        <position position="275"/>
    </location>
    <ligand>
        <name>[4Fe-4S] cluster</name>
        <dbReference type="ChEBI" id="CHEBI:49883"/>
        <label>2</label>
        <note>4Fe-4S-substrate</note>
    </ligand>
</feature>
<comment type="pathway">
    <text evidence="12">Cofactor biosynthesis; molybdopterin biosynthesis.</text>
</comment>
<dbReference type="InterPro" id="IPR050105">
    <property type="entry name" value="MoCo_biosynth_MoaA/MoaC"/>
</dbReference>
<evidence type="ECO:0000256" key="12">
    <source>
        <dbReference type="HAMAP-Rule" id="MF_01225"/>
    </source>
</evidence>
<dbReference type="InterPro" id="IPR010505">
    <property type="entry name" value="MoaA_twitch"/>
</dbReference>
<dbReference type="SMART" id="SM00729">
    <property type="entry name" value="Elp3"/>
    <property type="match status" value="1"/>
</dbReference>
<dbReference type="GO" id="GO:0061798">
    <property type="term" value="F:GTP 3',8'-cyclase activity"/>
    <property type="evidence" value="ECO:0007669"/>
    <property type="project" value="UniProtKB-UniRule"/>
</dbReference>
<dbReference type="GO" id="GO:1904047">
    <property type="term" value="F:S-adenosyl-L-methionine binding"/>
    <property type="evidence" value="ECO:0007669"/>
    <property type="project" value="UniProtKB-UniRule"/>
</dbReference>
<keyword evidence="2 12" id="KW-0004">4Fe-4S</keyword>
<dbReference type="InterPro" id="IPR040064">
    <property type="entry name" value="MoaA-like"/>
</dbReference>
<evidence type="ECO:0000256" key="4">
    <source>
        <dbReference type="ARBA" id="ARBA00022723"/>
    </source>
</evidence>
<evidence type="ECO:0000256" key="1">
    <source>
        <dbReference type="ARBA" id="ARBA00012167"/>
    </source>
</evidence>
<evidence type="ECO:0000256" key="7">
    <source>
        <dbReference type="ARBA" id="ARBA00023014"/>
    </source>
</evidence>
<dbReference type="HAMAP" id="MF_01225_B">
    <property type="entry name" value="MoaA_B"/>
    <property type="match status" value="1"/>
</dbReference>
<dbReference type="InterPro" id="IPR000385">
    <property type="entry name" value="MoaA_NifB_PqqE_Fe-S-bd_CS"/>
</dbReference>
<dbReference type="InterPro" id="IPR058240">
    <property type="entry name" value="rSAM_sf"/>
</dbReference>
<feature type="binding site" evidence="12">
    <location>
        <position position="87"/>
    </location>
    <ligand>
        <name>S-adenosyl-L-methionine</name>
        <dbReference type="ChEBI" id="CHEBI:59789"/>
    </ligand>
</feature>
<feature type="binding site" evidence="12">
    <location>
        <position position="174"/>
    </location>
    <ligand>
        <name>GTP</name>
        <dbReference type="ChEBI" id="CHEBI:37565"/>
    </ligand>
</feature>
<evidence type="ECO:0000256" key="9">
    <source>
        <dbReference type="ARBA" id="ARBA00023150"/>
    </source>
</evidence>
<comment type="cofactor">
    <cofactor evidence="12">
        <name>[4Fe-4S] cluster</name>
        <dbReference type="ChEBI" id="CHEBI:49883"/>
    </cofactor>
    <text evidence="12">Binds 2 [4Fe-4S] clusters. Binds 1 [4Fe-4S] cluster coordinated with 3 cysteines and an exchangeable S-adenosyl-L-methionine and 1 [4Fe-4S] cluster coordinated with 3 cysteines and the GTP-derived substrate.</text>
</comment>
<feature type="binding site" evidence="12">
    <location>
        <position position="40"/>
    </location>
    <ligand>
        <name>[4Fe-4S] cluster</name>
        <dbReference type="ChEBI" id="CHEBI:49883"/>
        <label>1</label>
        <note>4Fe-4S-S-AdoMet</note>
    </ligand>
</feature>
<evidence type="ECO:0000256" key="8">
    <source>
        <dbReference type="ARBA" id="ARBA00023134"/>
    </source>
</evidence>
<feature type="binding site" evidence="12">
    <location>
        <position position="47"/>
    </location>
    <ligand>
        <name>[4Fe-4S] cluster</name>
        <dbReference type="ChEBI" id="CHEBI:49883"/>
        <label>1</label>
        <note>4Fe-4S-S-AdoMet</note>
    </ligand>
</feature>
<keyword evidence="10 12" id="KW-0456">Lyase</keyword>
<dbReference type="SFLD" id="SFLDS00029">
    <property type="entry name" value="Radical_SAM"/>
    <property type="match status" value="1"/>
</dbReference>
<evidence type="ECO:0000256" key="3">
    <source>
        <dbReference type="ARBA" id="ARBA00022691"/>
    </source>
</evidence>
<feature type="domain" description="Radical SAM core" evidence="13">
    <location>
        <begin position="24"/>
        <end position="238"/>
    </location>
</feature>
<dbReference type="GO" id="GO:0051539">
    <property type="term" value="F:4 iron, 4 sulfur cluster binding"/>
    <property type="evidence" value="ECO:0007669"/>
    <property type="project" value="UniProtKB-UniRule"/>
</dbReference>
<dbReference type="InterPro" id="IPR013483">
    <property type="entry name" value="MoaA"/>
</dbReference>
<keyword evidence="15" id="KW-1185">Reference proteome</keyword>
<dbReference type="Pfam" id="PF04055">
    <property type="entry name" value="Radical_SAM"/>
    <property type="match status" value="1"/>
</dbReference>
<feature type="binding site" evidence="12">
    <location>
        <position position="44"/>
    </location>
    <ligand>
        <name>[4Fe-4S] cluster</name>
        <dbReference type="ChEBI" id="CHEBI:49883"/>
        <label>1</label>
        <note>4Fe-4S-S-AdoMet</note>
    </ligand>
</feature>
<sequence length="345" mass="38547">MVIHHQRCQPLPRPHEVNGMLVDRFGRVHRSLRISVTDRCNLRCTYCMPEHTPDYQPRSEILTFEEIERFTRVAVSLGVDDVRLTGGEPLVRSQLHRLVGSLSRIEGLGKIALTTNGVLLADQVEELFAAGLRYVNVSLDALDAASFQTTTRRDELDRVLCGINAAHEIGMRVKINSIAMRGLTEHQITAFGEFTRRTDIPIRFIEFMPLDSDGQWDETSVFSAKEILRRFADHFGPLKPVAANTSSPSKDYEFADGHGRVGVIASVTEPFCHSCDRFRITADGQLRNCLFGEDNGDVRALLRTSEDDQPIRDLIVAAITAKRAGHGTDDLTFLRPSRPMHAIGG</sequence>
<dbReference type="InterPro" id="IPR006638">
    <property type="entry name" value="Elp3/MiaA/NifB-like_rSAM"/>
</dbReference>
<feature type="binding site" evidence="12">
    <location>
        <begin position="277"/>
        <end position="279"/>
    </location>
    <ligand>
        <name>GTP</name>
        <dbReference type="ChEBI" id="CHEBI:37565"/>
    </ligand>
</feature>
<proteinExistence type="inferred from homology"/>
<dbReference type="GO" id="GO:0061799">
    <property type="term" value="F:cyclic pyranopterin monophosphate synthase activity"/>
    <property type="evidence" value="ECO:0007669"/>
    <property type="project" value="TreeGrafter"/>
</dbReference>
<dbReference type="InterPro" id="IPR007197">
    <property type="entry name" value="rSAM"/>
</dbReference>
<dbReference type="AlphaFoldDB" id="A0A5C6ATG8"/>
<gene>
    <name evidence="14" type="primary">moaA_1</name>
    <name evidence="12" type="synonym">moaA</name>
    <name evidence="14" type="ORF">Pla100_02130</name>
</gene>
<reference evidence="14 15" key="1">
    <citation type="submission" date="2019-02" db="EMBL/GenBank/DDBJ databases">
        <title>Deep-cultivation of Planctomycetes and their phenomic and genomic characterization uncovers novel biology.</title>
        <authorList>
            <person name="Wiegand S."/>
            <person name="Jogler M."/>
            <person name="Boedeker C."/>
            <person name="Pinto D."/>
            <person name="Vollmers J."/>
            <person name="Rivas-Marin E."/>
            <person name="Kohn T."/>
            <person name="Peeters S.H."/>
            <person name="Heuer A."/>
            <person name="Rast P."/>
            <person name="Oberbeckmann S."/>
            <person name="Bunk B."/>
            <person name="Jeske O."/>
            <person name="Meyerdierks A."/>
            <person name="Storesund J.E."/>
            <person name="Kallscheuer N."/>
            <person name="Luecker S."/>
            <person name="Lage O.M."/>
            <person name="Pohl T."/>
            <person name="Merkel B.J."/>
            <person name="Hornburger P."/>
            <person name="Mueller R.-W."/>
            <person name="Bruemmer F."/>
            <person name="Labrenz M."/>
            <person name="Spormann A.M."/>
            <person name="Op Den Camp H."/>
            <person name="Overmann J."/>
            <person name="Amann R."/>
            <person name="Jetten M.S.M."/>
            <person name="Mascher T."/>
            <person name="Medema M.H."/>
            <person name="Devos D.P."/>
            <person name="Kaster A.-K."/>
            <person name="Ovreas L."/>
            <person name="Rohde M."/>
            <person name="Galperin M.Y."/>
            <person name="Jogler C."/>
        </authorList>
    </citation>
    <scope>NUCLEOTIDE SEQUENCE [LARGE SCALE GENOMIC DNA]</scope>
    <source>
        <strain evidence="14 15">Pla100</strain>
    </source>
</reference>
<evidence type="ECO:0000256" key="11">
    <source>
        <dbReference type="ARBA" id="ARBA00048697"/>
    </source>
</evidence>
<comment type="function">
    <text evidence="12">Catalyzes the cyclization of GTP to (8S)-3',8-cyclo-7,8-dihydroguanosine 5'-triphosphate.</text>
</comment>
<evidence type="ECO:0000256" key="5">
    <source>
        <dbReference type="ARBA" id="ARBA00022741"/>
    </source>
</evidence>
<dbReference type="EMBL" id="SJPM01000001">
    <property type="protein sequence ID" value="TWU03295.1"/>
    <property type="molecule type" value="Genomic_DNA"/>
</dbReference>
<feature type="binding site" evidence="12">
    <location>
        <position position="46"/>
    </location>
    <ligand>
        <name>S-adenosyl-L-methionine</name>
        <dbReference type="ChEBI" id="CHEBI:59789"/>
    </ligand>
</feature>
<dbReference type="PANTHER" id="PTHR22960">
    <property type="entry name" value="MOLYBDOPTERIN COFACTOR SYNTHESIS PROTEIN A"/>
    <property type="match status" value="1"/>
</dbReference>
<dbReference type="PROSITE" id="PS01305">
    <property type="entry name" value="MOAA_NIFB_PQQE"/>
    <property type="match status" value="1"/>
</dbReference>
<evidence type="ECO:0000313" key="14">
    <source>
        <dbReference type="EMBL" id="TWU03295.1"/>
    </source>
</evidence>
<comment type="catalytic activity">
    <reaction evidence="11 12">
        <text>GTP + AH2 + S-adenosyl-L-methionine = (8S)-3',8-cyclo-7,8-dihydroguanosine 5'-triphosphate + 5'-deoxyadenosine + L-methionine + A + H(+)</text>
        <dbReference type="Rhea" id="RHEA:49576"/>
        <dbReference type="ChEBI" id="CHEBI:13193"/>
        <dbReference type="ChEBI" id="CHEBI:15378"/>
        <dbReference type="ChEBI" id="CHEBI:17319"/>
        <dbReference type="ChEBI" id="CHEBI:17499"/>
        <dbReference type="ChEBI" id="CHEBI:37565"/>
        <dbReference type="ChEBI" id="CHEBI:57844"/>
        <dbReference type="ChEBI" id="CHEBI:59789"/>
        <dbReference type="ChEBI" id="CHEBI:131766"/>
        <dbReference type="EC" id="4.1.99.22"/>
    </reaction>
</comment>
<evidence type="ECO:0000313" key="15">
    <source>
        <dbReference type="Proteomes" id="UP000316213"/>
    </source>
</evidence>
<dbReference type="EC" id="4.1.99.22" evidence="1 12"/>
<feature type="binding site" evidence="12">
    <location>
        <position position="114"/>
    </location>
    <ligand>
        <name>GTP</name>
        <dbReference type="ChEBI" id="CHEBI:37565"/>
    </ligand>
</feature>
<dbReference type="SFLD" id="SFLDG01067">
    <property type="entry name" value="SPASM/twitch_domain_containing"/>
    <property type="match status" value="1"/>
</dbReference>
<keyword evidence="4 12" id="KW-0479">Metal-binding</keyword>
<accession>A0A5C6ATG8</accession>
<keyword evidence="8 12" id="KW-0342">GTP-binding</keyword>
<keyword evidence="9 12" id="KW-0501">Molybdenum cofactor biosynthesis</keyword>
<keyword evidence="3 12" id="KW-0949">S-adenosyl-L-methionine</keyword>